<dbReference type="AlphaFoldDB" id="A0A9D1GFW8"/>
<proteinExistence type="predicted"/>
<reference evidence="1" key="1">
    <citation type="submission" date="2020-10" db="EMBL/GenBank/DDBJ databases">
        <authorList>
            <person name="Gilroy R."/>
        </authorList>
    </citation>
    <scope>NUCLEOTIDE SEQUENCE</scope>
    <source>
        <strain evidence="1">21143</strain>
    </source>
</reference>
<protein>
    <submittedName>
        <fullName evidence="1">Uncharacterized protein</fullName>
    </submittedName>
</protein>
<evidence type="ECO:0000313" key="1">
    <source>
        <dbReference type="EMBL" id="HIT40385.1"/>
    </source>
</evidence>
<dbReference type="EMBL" id="DVKT01000074">
    <property type="protein sequence ID" value="HIT40385.1"/>
    <property type="molecule type" value="Genomic_DNA"/>
</dbReference>
<gene>
    <name evidence="1" type="ORF">IAD06_10200</name>
</gene>
<dbReference type="Proteomes" id="UP000886722">
    <property type="component" value="Unassembled WGS sequence"/>
</dbReference>
<organism evidence="1 2">
    <name type="scientific">Candidatus Caccoplasma intestinavium</name>
    <dbReference type="NCBI Taxonomy" id="2840716"/>
    <lineage>
        <taxon>Bacteria</taxon>
        <taxon>Pseudomonadati</taxon>
        <taxon>Bacteroidota</taxon>
        <taxon>Bacteroidia</taxon>
        <taxon>Bacteroidales</taxon>
        <taxon>Bacteroidaceae</taxon>
        <taxon>Bacteroidaceae incertae sedis</taxon>
        <taxon>Candidatus Caccoplasma</taxon>
    </lineage>
</organism>
<dbReference type="PROSITE" id="PS51257">
    <property type="entry name" value="PROKAR_LIPOPROTEIN"/>
    <property type="match status" value="1"/>
</dbReference>
<comment type="caution">
    <text evidence="1">The sequence shown here is derived from an EMBL/GenBank/DDBJ whole genome shotgun (WGS) entry which is preliminary data.</text>
</comment>
<sequence>MRRFLIGLCILVGGVYACQRVDNESVWGVLYTQEVDTSLVKKYVYENRFIDIDIYAVARMIWAGEQVDTDVMAQVKVALYRYFSHVRIERDKYVCDLASGKEISVSSRVFTALQENLGEMNIGVLEMRKRDTALVLPAIDEAYLRSLLQ</sequence>
<name>A0A9D1GFW8_9BACT</name>
<accession>A0A9D1GFW8</accession>
<reference evidence="1" key="2">
    <citation type="journal article" date="2021" name="PeerJ">
        <title>Extensive microbial diversity within the chicken gut microbiome revealed by metagenomics and culture.</title>
        <authorList>
            <person name="Gilroy R."/>
            <person name="Ravi A."/>
            <person name="Getino M."/>
            <person name="Pursley I."/>
            <person name="Horton D.L."/>
            <person name="Alikhan N.F."/>
            <person name="Baker D."/>
            <person name="Gharbi K."/>
            <person name="Hall N."/>
            <person name="Watson M."/>
            <person name="Adriaenssens E.M."/>
            <person name="Foster-Nyarko E."/>
            <person name="Jarju S."/>
            <person name="Secka A."/>
            <person name="Antonio M."/>
            <person name="Oren A."/>
            <person name="Chaudhuri R.R."/>
            <person name="La Ragione R."/>
            <person name="Hildebrand F."/>
            <person name="Pallen M.J."/>
        </authorList>
    </citation>
    <scope>NUCLEOTIDE SEQUENCE</scope>
    <source>
        <strain evidence="1">21143</strain>
    </source>
</reference>
<evidence type="ECO:0000313" key="2">
    <source>
        <dbReference type="Proteomes" id="UP000886722"/>
    </source>
</evidence>